<keyword evidence="4 7" id="KW-0812">Transmembrane</keyword>
<keyword evidence="6 7" id="KW-0472">Membrane</keyword>
<organism evidence="9 10">
    <name type="scientific">Tepidibacillus fermentans</name>
    <dbReference type="NCBI Taxonomy" id="1281767"/>
    <lineage>
        <taxon>Bacteria</taxon>
        <taxon>Bacillati</taxon>
        <taxon>Bacillota</taxon>
        <taxon>Bacilli</taxon>
        <taxon>Bacillales</taxon>
        <taxon>Bacillaceae</taxon>
        <taxon>Tepidibacillus</taxon>
    </lineage>
</organism>
<evidence type="ECO:0000256" key="6">
    <source>
        <dbReference type="ARBA" id="ARBA00023136"/>
    </source>
</evidence>
<name>A0A4V2USZ4_9BACI</name>
<dbReference type="InterPro" id="IPR051258">
    <property type="entry name" value="Diverse_Substrate_Transporter"/>
</dbReference>
<keyword evidence="5 7" id="KW-1133">Transmembrane helix</keyword>
<dbReference type="Proteomes" id="UP000295788">
    <property type="component" value="Unassembled WGS sequence"/>
</dbReference>
<keyword evidence="3" id="KW-1003">Cell membrane</keyword>
<evidence type="ECO:0000256" key="4">
    <source>
        <dbReference type="ARBA" id="ARBA00022692"/>
    </source>
</evidence>
<accession>A0A4V2USZ4</accession>
<evidence type="ECO:0000256" key="1">
    <source>
        <dbReference type="ARBA" id="ARBA00004651"/>
    </source>
</evidence>
<comment type="similarity">
    <text evidence="2">Belongs to the EamA transporter family.</text>
</comment>
<dbReference type="GO" id="GO:0005886">
    <property type="term" value="C:plasma membrane"/>
    <property type="evidence" value="ECO:0007669"/>
    <property type="project" value="UniProtKB-SubCell"/>
</dbReference>
<evidence type="ECO:0000256" key="5">
    <source>
        <dbReference type="ARBA" id="ARBA00022989"/>
    </source>
</evidence>
<evidence type="ECO:0000256" key="7">
    <source>
        <dbReference type="SAM" id="Phobius"/>
    </source>
</evidence>
<gene>
    <name evidence="9" type="ORF">EDD72_10424</name>
</gene>
<dbReference type="Pfam" id="PF00892">
    <property type="entry name" value="EamA"/>
    <property type="match status" value="2"/>
</dbReference>
<feature type="transmembrane region" description="Helical" evidence="7">
    <location>
        <begin position="246"/>
        <end position="265"/>
    </location>
</feature>
<evidence type="ECO:0000256" key="3">
    <source>
        <dbReference type="ARBA" id="ARBA00022475"/>
    </source>
</evidence>
<evidence type="ECO:0000313" key="10">
    <source>
        <dbReference type="Proteomes" id="UP000295788"/>
    </source>
</evidence>
<dbReference type="InterPro" id="IPR000620">
    <property type="entry name" value="EamA_dom"/>
</dbReference>
<feature type="domain" description="EamA" evidence="8">
    <location>
        <begin position="6"/>
        <end position="140"/>
    </location>
</feature>
<dbReference type="EMBL" id="SMAB01000004">
    <property type="protein sequence ID" value="TCS83481.1"/>
    <property type="molecule type" value="Genomic_DNA"/>
</dbReference>
<dbReference type="PANTHER" id="PTHR42920">
    <property type="entry name" value="OS03G0707200 PROTEIN-RELATED"/>
    <property type="match status" value="1"/>
</dbReference>
<reference evidence="9 10" key="1">
    <citation type="submission" date="2019-03" db="EMBL/GenBank/DDBJ databases">
        <title>Genomic Encyclopedia of Type Strains, Phase IV (KMG-IV): sequencing the most valuable type-strain genomes for metagenomic binning, comparative biology and taxonomic classification.</title>
        <authorList>
            <person name="Goeker M."/>
        </authorList>
    </citation>
    <scope>NUCLEOTIDE SEQUENCE [LARGE SCALE GENOMIC DNA]</scope>
    <source>
        <strain evidence="9 10">DSM 23802</strain>
    </source>
</reference>
<proteinExistence type="inferred from homology"/>
<feature type="transmembrane region" description="Helical" evidence="7">
    <location>
        <begin position="215"/>
        <end position="234"/>
    </location>
</feature>
<dbReference type="InterPro" id="IPR037185">
    <property type="entry name" value="EmrE-like"/>
</dbReference>
<dbReference type="RefSeq" id="WP_132767344.1">
    <property type="nucleotide sequence ID" value="NZ_SMAB01000004.1"/>
</dbReference>
<feature type="transmembrane region" description="Helical" evidence="7">
    <location>
        <begin position="148"/>
        <end position="168"/>
    </location>
</feature>
<feature type="domain" description="EamA" evidence="8">
    <location>
        <begin position="149"/>
        <end position="287"/>
    </location>
</feature>
<comment type="subcellular location">
    <subcellularLocation>
        <location evidence="1">Cell membrane</location>
        <topology evidence="1">Multi-pass membrane protein</topology>
    </subcellularLocation>
</comment>
<feature type="transmembrane region" description="Helical" evidence="7">
    <location>
        <begin position="124"/>
        <end position="142"/>
    </location>
</feature>
<feature type="transmembrane region" description="Helical" evidence="7">
    <location>
        <begin position="98"/>
        <end position="117"/>
    </location>
</feature>
<feature type="transmembrane region" description="Helical" evidence="7">
    <location>
        <begin position="271"/>
        <end position="289"/>
    </location>
</feature>
<feature type="transmembrane region" description="Helical" evidence="7">
    <location>
        <begin position="35"/>
        <end position="53"/>
    </location>
</feature>
<comment type="caution">
    <text evidence="9">The sequence shown here is derived from an EMBL/GenBank/DDBJ whole genome shotgun (WGS) entry which is preliminary data.</text>
</comment>
<protein>
    <submittedName>
        <fullName evidence="9">Drug/metabolite transporter (DMT)-like permease</fullName>
    </submittedName>
</protein>
<dbReference type="SUPFAM" id="SSF103481">
    <property type="entry name" value="Multidrug resistance efflux transporter EmrE"/>
    <property type="match status" value="2"/>
</dbReference>
<dbReference type="AlphaFoldDB" id="A0A4V2USZ4"/>
<dbReference type="PANTHER" id="PTHR42920:SF5">
    <property type="entry name" value="EAMA DOMAIN-CONTAINING PROTEIN"/>
    <property type="match status" value="1"/>
</dbReference>
<evidence type="ECO:0000259" key="8">
    <source>
        <dbReference type="Pfam" id="PF00892"/>
    </source>
</evidence>
<evidence type="ECO:0000313" key="9">
    <source>
        <dbReference type="EMBL" id="TCS83481.1"/>
    </source>
</evidence>
<feature type="transmembrane region" description="Helical" evidence="7">
    <location>
        <begin position="73"/>
        <end position="92"/>
    </location>
</feature>
<sequence>MKKRMIADLILLSVALIWGTTFVVVQNAIAILPPYTFNGIRFSIASILLLLYILMKNRKGVVDLGKKGWRSGIILGIFLFGGYAFQTIGLVYTTAAKAGFITGLSVVLVPLFSIFLLKILPKWPTILGVSLATIGLYLMTMIEGGRFAWGDTLVFLCAIFFALHIVFMGRFAPQYETLPLAWIQITTVALLNGIMMFFFDDFEQLSFHNFIQKDVLIAILITSLFATVFAYVAQTTFQSYTTPTRVAIIFAMEPVFAAITSYIVHDEVMNHWTIIGGLLIFIGMIMVELPKDLFQSFFQLIKRKGRVS</sequence>
<dbReference type="OrthoDB" id="9804865at2"/>
<evidence type="ECO:0000256" key="2">
    <source>
        <dbReference type="ARBA" id="ARBA00007362"/>
    </source>
</evidence>
<keyword evidence="10" id="KW-1185">Reference proteome</keyword>
<feature type="transmembrane region" description="Helical" evidence="7">
    <location>
        <begin position="180"/>
        <end position="199"/>
    </location>
</feature>
<feature type="transmembrane region" description="Helical" evidence="7">
    <location>
        <begin position="9"/>
        <end position="29"/>
    </location>
</feature>